<dbReference type="EMBL" id="PKJC01000001">
    <property type="protein sequence ID" value="PKZ67555.1"/>
    <property type="molecule type" value="Genomic_DNA"/>
</dbReference>
<proteinExistence type="predicted"/>
<feature type="region of interest" description="Disordered" evidence="1">
    <location>
        <begin position="1"/>
        <end position="70"/>
    </location>
</feature>
<organism evidence="2 3">
    <name type="scientific">Gordonia terrae</name>
    <dbReference type="NCBI Taxonomy" id="2055"/>
    <lineage>
        <taxon>Bacteria</taxon>
        <taxon>Bacillati</taxon>
        <taxon>Actinomycetota</taxon>
        <taxon>Actinomycetes</taxon>
        <taxon>Mycobacteriales</taxon>
        <taxon>Gordoniaceae</taxon>
        <taxon>Gordonia</taxon>
    </lineage>
</organism>
<evidence type="ECO:0000256" key="1">
    <source>
        <dbReference type="SAM" id="MobiDB-lite"/>
    </source>
</evidence>
<dbReference type="AlphaFoldDB" id="A0A2I1REL2"/>
<evidence type="ECO:0000313" key="3">
    <source>
        <dbReference type="Proteomes" id="UP000234662"/>
    </source>
</evidence>
<feature type="compositionally biased region" description="Basic and acidic residues" evidence="1">
    <location>
        <begin position="14"/>
        <end position="25"/>
    </location>
</feature>
<name>A0A2I1REL2_9ACTN</name>
<comment type="caution">
    <text evidence="2">The sequence shown here is derived from an EMBL/GenBank/DDBJ whole genome shotgun (WGS) entry which is preliminary data.</text>
</comment>
<sequence>MKQRGRLARPTLVPEERACERHEGFRNLGRQTLRDAPSASSGRSSGIRGVTRPPQAPAAPQGSEGVASIG</sequence>
<protein>
    <submittedName>
        <fullName evidence="2">Uncharacterized protein</fullName>
    </submittedName>
</protein>
<gene>
    <name evidence="2" type="ORF">CYJ73_02540</name>
</gene>
<evidence type="ECO:0000313" key="2">
    <source>
        <dbReference type="EMBL" id="PKZ67555.1"/>
    </source>
</evidence>
<accession>A0A2I1REL2</accession>
<feature type="compositionally biased region" description="Low complexity" evidence="1">
    <location>
        <begin position="38"/>
        <end position="52"/>
    </location>
</feature>
<reference evidence="2 3" key="1">
    <citation type="submission" date="2017-12" db="EMBL/GenBank/DDBJ databases">
        <title>Phylogenetic diversity of female urinary microbiome.</title>
        <authorList>
            <person name="Thomas-White K."/>
            <person name="Wolfe A.J."/>
        </authorList>
    </citation>
    <scope>NUCLEOTIDE SEQUENCE [LARGE SCALE GENOMIC DNA]</scope>
    <source>
        <strain evidence="2 3">UMB0777</strain>
    </source>
</reference>
<dbReference type="Proteomes" id="UP000234662">
    <property type="component" value="Unassembled WGS sequence"/>
</dbReference>